<dbReference type="InterPro" id="IPR056783">
    <property type="entry name" value="PSF1_C"/>
</dbReference>
<comment type="similarity">
    <text evidence="2 5">Belongs to the GINS1/PSF1 family.</text>
</comment>
<keyword evidence="4 5" id="KW-0539">Nucleus</keyword>
<reference evidence="8 9" key="1">
    <citation type="journal article" date="2021" name="BMC Biol.">
        <title>Horizontally acquired antibacterial genes associated with adaptive radiation of ladybird beetles.</title>
        <authorList>
            <person name="Li H.S."/>
            <person name="Tang X.F."/>
            <person name="Huang Y.H."/>
            <person name="Xu Z.Y."/>
            <person name="Chen M.L."/>
            <person name="Du X.Y."/>
            <person name="Qiu B.Y."/>
            <person name="Chen P.T."/>
            <person name="Zhang W."/>
            <person name="Slipinski A."/>
            <person name="Escalona H.E."/>
            <person name="Waterhouse R.M."/>
            <person name="Zwick A."/>
            <person name="Pang H."/>
        </authorList>
    </citation>
    <scope>NUCLEOTIDE SEQUENCE [LARGE SCALE GENOMIC DNA]</scope>
    <source>
        <strain evidence="8">SYSU2018</strain>
    </source>
</reference>
<dbReference type="InterPro" id="IPR021151">
    <property type="entry name" value="GINS_A"/>
</dbReference>
<dbReference type="PANTHER" id="PTHR12914:SF2">
    <property type="entry name" value="DNA REPLICATION COMPLEX GINS PROTEIN PSF1"/>
    <property type="match status" value="1"/>
</dbReference>
<dbReference type="GO" id="GO:0000811">
    <property type="term" value="C:GINS complex"/>
    <property type="evidence" value="ECO:0007669"/>
    <property type="project" value="UniProtKB-UniRule"/>
</dbReference>
<keyword evidence="9" id="KW-1185">Reference proteome</keyword>
<protein>
    <recommendedName>
        <fullName evidence="5">DNA replication complex GINS protein PSF1</fullName>
    </recommendedName>
</protein>
<evidence type="ECO:0000256" key="5">
    <source>
        <dbReference type="RuleBase" id="RU368085"/>
    </source>
</evidence>
<feature type="domain" description="DNA replication complex GINS protein PSF1 C-terminal" evidence="7">
    <location>
        <begin position="154"/>
        <end position="205"/>
    </location>
</feature>
<evidence type="ECO:0000259" key="7">
    <source>
        <dbReference type="Pfam" id="PF24997"/>
    </source>
</evidence>
<dbReference type="InterPro" id="IPR005339">
    <property type="entry name" value="GINS_Psf1"/>
</dbReference>
<dbReference type="Proteomes" id="UP001516400">
    <property type="component" value="Unassembled WGS sequence"/>
</dbReference>
<comment type="subunit">
    <text evidence="5">Component of the GINS complex.</text>
</comment>
<dbReference type="Pfam" id="PF24997">
    <property type="entry name" value="PSF1_C"/>
    <property type="match status" value="1"/>
</dbReference>
<evidence type="ECO:0000313" key="9">
    <source>
        <dbReference type="Proteomes" id="UP001516400"/>
    </source>
</evidence>
<dbReference type="CDD" id="cd21696">
    <property type="entry name" value="GINS_B_Psf1"/>
    <property type="match status" value="1"/>
</dbReference>
<evidence type="ECO:0000313" key="8">
    <source>
        <dbReference type="EMBL" id="KAL3274529.1"/>
    </source>
</evidence>
<dbReference type="Gene3D" id="1.20.58.1030">
    <property type="match status" value="1"/>
</dbReference>
<dbReference type="AlphaFoldDB" id="A0ABD2N7Q5"/>
<accession>A0ABD2N7Q5</accession>
<comment type="caution">
    <text evidence="8">The sequence shown here is derived from an EMBL/GenBank/DDBJ whole genome shotgun (WGS) entry which is preliminary data.</text>
</comment>
<dbReference type="SUPFAM" id="SSF158573">
    <property type="entry name" value="GINS helical bundle-like"/>
    <property type="match status" value="1"/>
</dbReference>
<comment type="subcellular location">
    <subcellularLocation>
        <location evidence="1 5">Nucleus</location>
    </subcellularLocation>
</comment>
<dbReference type="EMBL" id="JABFTP020000062">
    <property type="protein sequence ID" value="KAL3274529.1"/>
    <property type="molecule type" value="Genomic_DNA"/>
</dbReference>
<proteinExistence type="inferred from homology"/>
<gene>
    <name evidence="8" type="ORF">HHI36_015911</name>
</gene>
<organism evidence="8 9">
    <name type="scientific">Cryptolaemus montrouzieri</name>
    <dbReference type="NCBI Taxonomy" id="559131"/>
    <lineage>
        <taxon>Eukaryota</taxon>
        <taxon>Metazoa</taxon>
        <taxon>Ecdysozoa</taxon>
        <taxon>Arthropoda</taxon>
        <taxon>Hexapoda</taxon>
        <taxon>Insecta</taxon>
        <taxon>Pterygota</taxon>
        <taxon>Neoptera</taxon>
        <taxon>Endopterygota</taxon>
        <taxon>Coleoptera</taxon>
        <taxon>Polyphaga</taxon>
        <taxon>Cucujiformia</taxon>
        <taxon>Coccinelloidea</taxon>
        <taxon>Coccinellidae</taxon>
        <taxon>Scymninae</taxon>
        <taxon>Scymnini</taxon>
        <taxon>Cryptolaemus</taxon>
    </lineage>
</organism>
<dbReference type="InterPro" id="IPR036224">
    <property type="entry name" value="GINS_bundle-like_dom_sf"/>
</dbReference>
<name>A0ABD2N7Q5_9CUCU</name>
<comment type="function">
    <text evidence="5">Required for correct functioning of the GINS complex, a complex that plays an essential role in the initiation of DNA replication, and progression of DNA replication forks. GINS complex seems to bind preferentially to single-stranded DNA.</text>
</comment>
<evidence type="ECO:0000256" key="3">
    <source>
        <dbReference type="ARBA" id="ARBA00022705"/>
    </source>
</evidence>
<dbReference type="CDD" id="cd11710">
    <property type="entry name" value="GINS_A_psf1"/>
    <property type="match status" value="1"/>
</dbReference>
<feature type="domain" description="GINS subunit" evidence="6">
    <location>
        <begin position="51"/>
        <end position="139"/>
    </location>
</feature>
<dbReference type="Pfam" id="PF05916">
    <property type="entry name" value="Sld5"/>
    <property type="match status" value="1"/>
</dbReference>
<evidence type="ECO:0000259" key="6">
    <source>
        <dbReference type="Pfam" id="PF05916"/>
    </source>
</evidence>
<keyword evidence="3 5" id="KW-0235">DNA replication</keyword>
<evidence type="ECO:0000256" key="2">
    <source>
        <dbReference type="ARBA" id="ARBA00006677"/>
    </source>
</evidence>
<evidence type="ECO:0000256" key="1">
    <source>
        <dbReference type="ARBA" id="ARBA00004123"/>
    </source>
</evidence>
<evidence type="ECO:0000256" key="4">
    <source>
        <dbReference type="ARBA" id="ARBA00023242"/>
    </source>
</evidence>
<sequence>MALRYSNCRNVWRKALELIKELDRCTGTLPPYNSDLVSEVNNEIKHLIESNLEDARLDEENRSSGDVSLLPTIICRHSAIARNFRCLLAYHYNRLRCIRTMRWEFGGILPPDIKENLSQLELEWFSKYSNSLAQYMRSVGEEGINLTVNLKPPKSVHIEVRCLVDYGKYEMNNGTIVFLKKNTRHFLPRLECEELIRQGVFEHVVS</sequence>
<dbReference type="GO" id="GO:0006260">
    <property type="term" value="P:DNA replication"/>
    <property type="evidence" value="ECO:0007669"/>
    <property type="project" value="UniProtKB-KW"/>
</dbReference>
<dbReference type="PANTHER" id="PTHR12914">
    <property type="entry name" value="PARTNER OF SLD5"/>
    <property type="match status" value="1"/>
</dbReference>